<gene>
    <name evidence="1" type="ORF">CWE11_00780</name>
</gene>
<comment type="caution">
    <text evidence="1">The sequence shown here is derived from an EMBL/GenBank/DDBJ whole genome shotgun (WGS) entry which is preliminary data.</text>
</comment>
<organism evidence="1 2">
    <name type="scientific">Aliidiomarina sanyensis</name>
    <dbReference type="NCBI Taxonomy" id="1249555"/>
    <lineage>
        <taxon>Bacteria</taxon>
        <taxon>Pseudomonadati</taxon>
        <taxon>Pseudomonadota</taxon>
        <taxon>Gammaproteobacteria</taxon>
        <taxon>Alteromonadales</taxon>
        <taxon>Idiomarinaceae</taxon>
        <taxon>Aliidiomarina</taxon>
    </lineage>
</organism>
<dbReference type="RefSeq" id="WP_126775699.1">
    <property type="nucleotide sequence ID" value="NZ_PIPM01000001.1"/>
</dbReference>
<evidence type="ECO:0000313" key="1">
    <source>
        <dbReference type="EMBL" id="RUO36386.1"/>
    </source>
</evidence>
<dbReference type="AlphaFoldDB" id="A0A432WRF2"/>
<dbReference type="EMBL" id="PIPM01000001">
    <property type="protein sequence ID" value="RUO36386.1"/>
    <property type="molecule type" value="Genomic_DNA"/>
</dbReference>
<dbReference type="OrthoDB" id="6182044at2"/>
<sequence>MQLSSYHDFIHAAKSQNEPQRLLFVFAKATMPDHATDDQKRRFEQGEGGNLEPVLCVDKLPDEVADFDVLIAESAETGKDWDIAFAASMSGLIGIPPTPEQAEQPLKMMVESIKSGNIANFLAFNRQGELLRIL</sequence>
<dbReference type="Proteomes" id="UP000288405">
    <property type="component" value="Unassembled WGS sequence"/>
</dbReference>
<proteinExistence type="predicted"/>
<reference evidence="1 2" key="1">
    <citation type="journal article" date="2011" name="Front. Microbiol.">
        <title>Genomic signatures of strain selection and enhancement in Bacillus atrophaeus var. globigii, a historical biowarfare simulant.</title>
        <authorList>
            <person name="Gibbons H.S."/>
            <person name="Broomall S.M."/>
            <person name="McNew L.A."/>
            <person name="Daligault H."/>
            <person name="Chapman C."/>
            <person name="Bruce D."/>
            <person name="Karavis M."/>
            <person name="Krepps M."/>
            <person name="McGregor P.A."/>
            <person name="Hong C."/>
            <person name="Park K.H."/>
            <person name="Akmal A."/>
            <person name="Feldman A."/>
            <person name="Lin J.S."/>
            <person name="Chang W.E."/>
            <person name="Higgs B.W."/>
            <person name="Demirev P."/>
            <person name="Lindquist J."/>
            <person name="Liem A."/>
            <person name="Fochler E."/>
            <person name="Read T.D."/>
            <person name="Tapia R."/>
            <person name="Johnson S."/>
            <person name="Bishop-Lilly K.A."/>
            <person name="Detter C."/>
            <person name="Han C."/>
            <person name="Sozhamannan S."/>
            <person name="Rosenzweig C.N."/>
            <person name="Skowronski E.W."/>
        </authorList>
    </citation>
    <scope>NUCLEOTIDE SEQUENCE [LARGE SCALE GENOMIC DNA]</scope>
    <source>
        <strain evidence="1 2">GYP-17</strain>
    </source>
</reference>
<accession>A0A432WRF2</accession>
<keyword evidence="2" id="KW-1185">Reference proteome</keyword>
<evidence type="ECO:0000313" key="2">
    <source>
        <dbReference type="Proteomes" id="UP000288405"/>
    </source>
</evidence>
<name>A0A432WRF2_9GAMM</name>
<protein>
    <submittedName>
        <fullName evidence="1">Ribonucleotide reductase subunit alpha</fullName>
    </submittedName>
</protein>